<dbReference type="Proteomes" id="UP000219036">
    <property type="component" value="Unassembled WGS sequence"/>
</dbReference>
<dbReference type="AlphaFoldDB" id="A0A285N2B9"/>
<dbReference type="RefSeq" id="WP_096999249.1">
    <property type="nucleotide sequence ID" value="NZ_OBEI01000001.1"/>
</dbReference>
<organism evidence="1 2">
    <name type="scientific">Persephonella hydrogeniphila</name>
    <dbReference type="NCBI Taxonomy" id="198703"/>
    <lineage>
        <taxon>Bacteria</taxon>
        <taxon>Pseudomonadati</taxon>
        <taxon>Aquificota</taxon>
        <taxon>Aquificia</taxon>
        <taxon>Aquificales</taxon>
        <taxon>Hydrogenothermaceae</taxon>
        <taxon>Persephonella</taxon>
    </lineage>
</organism>
<dbReference type="EMBL" id="OBEI01000001">
    <property type="protein sequence ID" value="SNZ02166.1"/>
    <property type="molecule type" value="Genomic_DNA"/>
</dbReference>
<evidence type="ECO:0000313" key="1">
    <source>
        <dbReference type="EMBL" id="SNZ02166.1"/>
    </source>
</evidence>
<gene>
    <name evidence="1" type="ORF">SAMN06265182_0036</name>
</gene>
<dbReference type="Pfam" id="PF04463">
    <property type="entry name" value="2-thiour_desulf"/>
    <property type="match status" value="1"/>
</dbReference>
<evidence type="ECO:0000313" key="2">
    <source>
        <dbReference type="Proteomes" id="UP000219036"/>
    </source>
</evidence>
<reference evidence="2" key="1">
    <citation type="submission" date="2017-09" db="EMBL/GenBank/DDBJ databases">
        <authorList>
            <person name="Varghese N."/>
            <person name="Submissions S."/>
        </authorList>
    </citation>
    <scope>NUCLEOTIDE SEQUENCE [LARGE SCALE GENOMIC DNA]</scope>
    <source>
        <strain evidence="2">DSM 15103</strain>
    </source>
</reference>
<accession>A0A285N2B9</accession>
<dbReference type="OrthoDB" id="9797779at2"/>
<sequence length="247" mass="28965">MNLQDKPVVVFSSCLTGEKVRYDGKSAENILSLKLLKYVNPVNVCPEVEIGLGVPRKKIFLVKNNGYSVFQEGTGADLTQKLTEFSQSFLTSLKDVDGFFLKSKSPSCGVSGTKTYRNINRTGYIGRRRGIFAQIVKEKFPYHPVEDEERLKDFYRRYYFFTRIFLFYIYRKKGGDFIIEKYPHILSMINRTGFIRFKKNPDRNNFLKIFSVSFTQKRAGTDFERKILKDLDFRRRFVIFPKELLIL</sequence>
<dbReference type="PANTHER" id="PTHR30087">
    <property type="entry name" value="INNER MEMBRANE PROTEIN"/>
    <property type="match status" value="1"/>
</dbReference>
<proteinExistence type="predicted"/>
<name>A0A285N2B9_9AQUI</name>
<dbReference type="InterPro" id="IPR007553">
    <property type="entry name" value="2-thiour_desulf"/>
</dbReference>
<protein>
    <submittedName>
        <fullName evidence="1">Uncharacterized conserved protein YbbK, DUF523 family</fullName>
    </submittedName>
</protein>
<keyword evidence="2" id="KW-1185">Reference proteome</keyword>
<dbReference type="PANTHER" id="PTHR30087:SF0">
    <property type="entry name" value="INNER MEMBRANE PROTEIN"/>
    <property type="match status" value="1"/>
</dbReference>